<accession>A0AAD2FR14</accession>
<dbReference type="PANTHER" id="PTHR45661:SF3">
    <property type="entry name" value="IG-LIKE DOMAIN-CONTAINING PROTEIN"/>
    <property type="match status" value="1"/>
</dbReference>
<proteinExistence type="predicted"/>
<dbReference type="Proteomes" id="UP001295423">
    <property type="component" value="Unassembled WGS sequence"/>
</dbReference>
<comment type="caution">
    <text evidence="2">The sequence shown here is derived from an EMBL/GenBank/DDBJ whole genome shotgun (WGS) entry which is preliminary data.</text>
</comment>
<gene>
    <name evidence="2" type="ORF">CYCCA115_LOCUS12405</name>
</gene>
<dbReference type="SUPFAM" id="SSF48403">
    <property type="entry name" value="Ankyrin repeat"/>
    <property type="match status" value="1"/>
</dbReference>
<dbReference type="EMBL" id="CAKOGP040001759">
    <property type="protein sequence ID" value="CAJ1950066.1"/>
    <property type="molecule type" value="Genomic_DNA"/>
</dbReference>
<dbReference type="AlphaFoldDB" id="A0AAD2FR14"/>
<dbReference type="Pfam" id="PF13306">
    <property type="entry name" value="LRR_5"/>
    <property type="match status" value="1"/>
</dbReference>
<feature type="region of interest" description="Disordered" evidence="1">
    <location>
        <begin position="564"/>
        <end position="606"/>
    </location>
</feature>
<dbReference type="PANTHER" id="PTHR45661">
    <property type="entry name" value="SURFACE ANTIGEN"/>
    <property type="match status" value="1"/>
</dbReference>
<feature type="compositionally biased region" description="Low complexity" evidence="1">
    <location>
        <begin position="518"/>
        <end position="539"/>
    </location>
</feature>
<dbReference type="InterPro" id="IPR032675">
    <property type="entry name" value="LRR_dom_sf"/>
</dbReference>
<feature type="compositionally biased region" description="Acidic residues" evidence="1">
    <location>
        <begin position="587"/>
        <end position="606"/>
    </location>
</feature>
<sequence length="648" mass="72583">MADHREEDSPPREISFLQQQQLLFRRAITHFTNPDLYLYTGQTRDQIPDDVLNVRVDPSVRVIEWDTFAGCGQMRSIELPHGLVRIMGRAFLDCYALKDPQIPPTVKEIGDMAFSSCLAMNSLDLPEGLERIGRAAFPSCSFRNVKIPRSMTEVGDKVFSCCTDMISIEIPHGVTAIHSEAFFQCLELRNVAIPDTVNVIGENAFECCFKLQDKFPEEDSLVEALKTRFDDLPLHKICYYQAHQSTEETLQELSEAMMDMDALETVGGGVPCRVQQDAFGLTPLHILAMSKKQQGNMELYQFLVETYPEDLTVYDTWGYLPIYYACLSDAPLEIAQYLLDTHKRLSPENAVEEIPWHAIVDSFSIMFVSAAVLKCVIHWTIVDRLELLEYAPWREAIIQSIDLIPDGGRKTWKEKDKQVNAVYDLVNLCELKELTSILELVAWKSKVDQTTNTTSQGDVDGKNQHQHQQHVELPVVLEVAATATADSDSNSAAEQQEQEDEKNNDAKEVMVDPSKRLSSSTHTTHTTTRSSMETTASSTADRYSILTTERESIVDRSSIISKTVVEEEEKSSTDGAVGAVGGGHAQDDDDDDDDDDEEVVETDDPEALAMRNNCRINSGAELIISNVMPFCRCPVQLQAWDSSSQGAE</sequence>
<dbReference type="SUPFAM" id="SSF52058">
    <property type="entry name" value="L domain-like"/>
    <property type="match status" value="1"/>
</dbReference>
<feature type="compositionally biased region" description="Basic and acidic residues" evidence="1">
    <location>
        <begin position="501"/>
        <end position="515"/>
    </location>
</feature>
<dbReference type="Gene3D" id="1.25.40.20">
    <property type="entry name" value="Ankyrin repeat-containing domain"/>
    <property type="match status" value="1"/>
</dbReference>
<dbReference type="InterPro" id="IPR053139">
    <property type="entry name" value="Surface_bspA-like"/>
</dbReference>
<protein>
    <submittedName>
        <fullName evidence="2">Uncharacterized protein</fullName>
    </submittedName>
</protein>
<dbReference type="InterPro" id="IPR036770">
    <property type="entry name" value="Ankyrin_rpt-contain_sf"/>
</dbReference>
<name>A0AAD2FR14_9STRA</name>
<keyword evidence="3" id="KW-1185">Reference proteome</keyword>
<dbReference type="Gene3D" id="3.80.10.10">
    <property type="entry name" value="Ribonuclease Inhibitor"/>
    <property type="match status" value="2"/>
</dbReference>
<dbReference type="InterPro" id="IPR026906">
    <property type="entry name" value="LRR_5"/>
</dbReference>
<feature type="region of interest" description="Disordered" evidence="1">
    <location>
        <begin position="449"/>
        <end position="469"/>
    </location>
</feature>
<evidence type="ECO:0000313" key="3">
    <source>
        <dbReference type="Proteomes" id="UP001295423"/>
    </source>
</evidence>
<organism evidence="2 3">
    <name type="scientific">Cylindrotheca closterium</name>
    <dbReference type="NCBI Taxonomy" id="2856"/>
    <lineage>
        <taxon>Eukaryota</taxon>
        <taxon>Sar</taxon>
        <taxon>Stramenopiles</taxon>
        <taxon>Ochrophyta</taxon>
        <taxon>Bacillariophyta</taxon>
        <taxon>Bacillariophyceae</taxon>
        <taxon>Bacillariophycidae</taxon>
        <taxon>Bacillariales</taxon>
        <taxon>Bacillariaceae</taxon>
        <taxon>Cylindrotheca</taxon>
    </lineage>
</organism>
<reference evidence="2" key="1">
    <citation type="submission" date="2023-08" db="EMBL/GenBank/DDBJ databases">
        <authorList>
            <person name="Audoor S."/>
            <person name="Bilcke G."/>
        </authorList>
    </citation>
    <scope>NUCLEOTIDE SEQUENCE</scope>
</reference>
<feature type="compositionally biased region" description="Low complexity" evidence="1">
    <location>
        <begin position="484"/>
        <end position="495"/>
    </location>
</feature>
<evidence type="ECO:0000256" key="1">
    <source>
        <dbReference type="SAM" id="MobiDB-lite"/>
    </source>
</evidence>
<evidence type="ECO:0000313" key="2">
    <source>
        <dbReference type="EMBL" id="CAJ1950066.1"/>
    </source>
</evidence>
<feature type="region of interest" description="Disordered" evidence="1">
    <location>
        <begin position="484"/>
        <end position="543"/>
    </location>
</feature>